<name>D1C5Z7_SPHTD</name>
<evidence type="ECO:0000313" key="5">
    <source>
        <dbReference type="Proteomes" id="UP000002027"/>
    </source>
</evidence>
<gene>
    <name evidence="4" type="ordered locus">Sthe_2122</name>
</gene>
<keyword evidence="2" id="KW-0663">Pyridoxal phosphate</keyword>
<reference evidence="4 5" key="2">
    <citation type="journal article" date="2010" name="Stand. Genomic Sci.">
        <title>Complete genome sequence of Desulfohalobium retbaense type strain (HR(100)).</title>
        <authorList>
            <person name="Spring S."/>
            <person name="Nolan M."/>
            <person name="Lapidus A."/>
            <person name="Glavina Del Rio T."/>
            <person name="Copeland A."/>
            <person name="Tice H."/>
            <person name="Cheng J.F."/>
            <person name="Lucas S."/>
            <person name="Land M."/>
            <person name="Chen F."/>
            <person name="Bruce D."/>
            <person name="Goodwin L."/>
            <person name="Pitluck S."/>
            <person name="Ivanova N."/>
            <person name="Mavromatis K."/>
            <person name="Mikhailova N."/>
            <person name="Pati A."/>
            <person name="Chen A."/>
            <person name="Palaniappan K."/>
            <person name="Hauser L."/>
            <person name="Chang Y.J."/>
            <person name="Jeffries C.D."/>
            <person name="Munk C."/>
            <person name="Kiss H."/>
            <person name="Chain P."/>
            <person name="Han C."/>
            <person name="Brettin T."/>
            <person name="Detter J.C."/>
            <person name="Schuler E."/>
            <person name="Goker M."/>
            <person name="Rohde M."/>
            <person name="Bristow J."/>
            <person name="Eisen J.A."/>
            <person name="Markowitz V."/>
            <person name="Hugenholtz P."/>
            <person name="Kyrpides N.C."/>
            <person name="Klenk H.P."/>
        </authorList>
    </citation>
    <scope>NUCLEOTIDE SEQUENCE [LARGE SCALE GENOMIC DNA]</scope>
    <source>
        <strain evidence="5">ATCC 49802 / DSM 20745 / S 6022</strain>
    </source>
</reference>
<dbReference type="EMBL" id="CP001823">
    <property type="protein sequence ID" value="ACZ39549.1"/>
    <property type="molecule type" value="Genomic_DNA"/>
</dbReference>
<dbReference type="InterPro" id="IPR050214">
    <property type="entry name" value="Cys_Synth/Cystath_Beta-Synth"/>
</dbReference>
<dbReference type="InterPro" id="IPR036052">
    <property type="entry name" value="TrpB-like_PALP_sf"/>
</dbReference>
<dbReference type="GO" id="GO:1901605">
    <property type="term" value="P:alpha-amino acid metabolic process"/>
    <property type="evidence" value="ECO:0007669"/>
    <property type="project" value="UniProtKB-ARBA"/>
</dbReference>
<evidence type="ECO:0000259" key="3">
    <source>
        <dbReference type="Pfam" id="PF00291"/>
    </source>
</evidence>
<comment type="cofactor">
    <cofactor evidence="1">
        <name>pyridoxal 5'-phosphate</name>
        <dbReference type="ChEBI" id="CHEBI:597326"/>
    </cofactor>
</comment>
<feature type="domain" description="Tryptophan synthase beta chain-like PALP" evidence="3">
    <location>
        <begin position="82"/>
        <end position="385"/>
    </location>
</feature>
<dbReference type="SUPFAM" id="SSF53686">
    <property type="entry name" value="Tryptophan synthase beta subunit-like PLP-dependent enzymes"/>
    <property type="match status" value="1"/>
</dbReference>
<dbReference type="PANTHER" id="PTHR10314">
    <property type="entry name" value="CYSTATHIONINE BETA-SYNTHASE"/>
    <property type="match status" value="1"/>
</dbReference>
<dbReference type="HOGENOM" id="CLU_028142_4_1_0"/>
<dbReference type="Proteomes" id="UP000002027">
    <property type="component" value="Chromosome 1"/>
</dbReference>
<dbReference type="AlphaFoldDB" id="D1C5Z7"/>
<protein>
    <submittedName>
        <fullName evidence="4">Threonine synthase</fullName>
        <ecNumber evidence="4">4.2.3.1</ecNumber>
    </submittedName>
</protein>
<evidence type="ECO:0000256" key="2">
    <source>
        <dbReference type="ARBA" id="ARBA00022898"/>
    </source>
</evidence>
<reference evidence="5" key="1">
    <citation type="submission" date="2009-11" db="EMBL/GenBank/DDBJ databases">
        <title>The complete chromosome 1 of Sphaerobacter thermophilus DSM 20745.</title>
        <authorList>
            <person name="Lucas S."/>
            <person name="Copeland A."/>
            <person name="Lapidus A."/>
            <person name="Glavina del Rio T."/>
            <person name="Dalin E."/>
            <person name="Tice H."/>
            <person name="Bruce D."/>
            <person name="Goodwin L."/>
            <person name="Pitluck S."/>
            <person name="Kyrpides N."/>
            <person name="Mavromatis K."/>
            <person name="Ivanova N."/>
            <person name="Mikhailova N."/>
            <person name="LaButti K.M."/>
            <person name="Clum A."/>
            <person name="Sun H.I."/>
            <person name="Brettin T."/>
            <person name="Detter J.C."/>
            <person name="Han C."/>
            <person name="Larimer F."/>
            <person name="Land M."/>
            <person name="Hauser L."/>
            <person name="Markowitz V."/>
            <person name="Cheng J.F."/>
            <person name="Hugenholtz P."/>
            <person name="Woyke T."/>
            <person name="Wu D."/>
            <person name="Steenblock K."/>
            <person name="Schneider S."/>
            <person name="Pukall R."/>
            <person name="Goeker M."/>
            <person name="Klenk H.P."/>
            <person name="Eisen J.A."/>
        </authorList>
    </citation>
    <scope>NUCLEOTIDE SEQUENCE [LARGE SCALE GENOMIC DNA]</scope>
    <source>
        <strain evidence="5">ATCC 49802 / DSM 20745 / S 6022</strain>
    </source>
</reference>
<dbReference type="EC" id="4.2.3.1" evidence="4"/>
<dbReference type="STRING" id="479434.Sthe_2122"/>
<dbReference type="eggNOG" id="COG0498">
    <property type="taxonomic scope" value="Bacteria"/>
</dbReference>
<dbReference type="InterPro" id="IPR001926">
    <property type="entry name" value="TrpB-like_PALP"/>
</dbReference>
<keyword evidence="4" id="KW-0456">Lyase</keyword>
<evidence type="ECO:0000313" key="4">
    <source>
        <dbReference type="EMBL" id="ACZ39549.1"/>
    </source>
</evidence>
<dbReference type="GO" id="GO:0004795">
    <property type="term" value="F:threonine synthase activity"/>
    <property type="evidence" value="ECO:0007669"/>
    <property type="project" value="UniProtKB-EC"/>
</dbReference>
<dbReference type="Gene3D" id="3.40.50.1100">
    <property type="match status" value="2"/>
</dbReference>
<sequence>MEDGQRVTIREVRCIRCGTAYAVTEWPRGCPRCFEEGRPSAVAPALDLSVIDPAALKETWTTAGRGMWRFHHLLPVPVEDAVSLEEGGTPLLRLRTLEDEFGIGALWVKDERRNPTGSFKDRFFSVCLSRARSQGAEVVAIASSGNGGASAAAYATAAGITCVVITTPSIAPAWRAAIAMTGARLVAARTGAERWKLLQTGVESLNWYPLTNYVTPPAGSNWYGIQGYKTIAYEIAMSLDWDVPDWVVVPTSRGDGLFGIWRGFVELAELGLTRSVPRMVAAERFPSLTVALQQGLDYPPTVESEPTQAVSIGNDTATYQSLHTLRASQGVAVVCSDADMRAGVRALGREGVFAELSAAASIAAVKGLVERGLADRSARIVAVVTASGLTDPGAALGDAEPLEPIPPTVDALRAAVLG</sequence>
<dbReference type="KEGG" id="sti:Sthe_2122"/>
<proteinExistence type="predicted"/>
<dbReference type="RefSeq" id="WP_012872595.1">
    <property type="nucleotide sequence ID" value="NC_013523.1"/>
</dbReference>
<dbReference type="Pfam" id="PF00291">
    <property type="entry name" value="PALP"/>
    <property type="match status" value="1"/>
</dbReference>
<keyword evidence="5" id="KW-1185">Reference proteome</keyword>
<evidence type="ECO:0000256" key="1">
    <source>
        <dbReference type="ARBA" id="ARBA00001933"/>
    </source>
</evidence>
<organism evidence="4 5">
    <name type="scientific">Sphaerobacter thermophilus (strain ATCC 49802 / DSM 20745 / KCCM 41009 / NCIMB 13125 / S 6022)</name>
    <dbReference type="NCBI Taxonomy" id="479434"/>
    <lineage>
        <taxon>Bacteria</taxon>
        <taxon>Pseudomonadati</taxon>
        <taxon>Thermomicrobiota</taxon>
        <taxon>Thermomicrobia</taxon>
        <taxon>Sphaerobacterales</taxon>
        <taxon>Sphaerobacterineae</taxon>
        <taxon>Sphaerobacteraceae</taxon>
        <taxon>Sphaerobacter</taxon>
    </lineage>
</organism>
<accession>D1C5Z7</accession>
<dbReference type="OrthoDB" id="9778118at2"/>
<dbReference type="InParanoid" id="D1C5Z7"/>